<dbReference type="Pfam" id="PF07719">
    <property type="entry name" value="TPR_2"/>
    <property type="match status" value="1"/>
</dbReference>
<dbReference type="PROSITE" id="PS50181">
    <property type="entry name" value="FBOX"/>
    <property type="match status" value="1"/>
</dbReference>
<dbReference type="PANTHER" id="PTHR22904">
    <property type="entry name" value="TPR REPEAT CONTAINING PROTEIN"/>
    <property type="match status" value="1"/>
</dbReference>
<dbReference type="Gene3D" id="1.20.1280.50">
    <property type="match status" value="1"/>
</dbReference>
<keyword evidence="2 3" id="KW-0802">TPR repeat</keyword>
<keyword evidence="1" id="KW-0677">Repeat</keyword>
<proteinExistence type="predicted"/>
<dbReference type="GeneID" id="67019499"/>
<dbReference type="SMART" id="SM00256">
    <property type="entry name" value="FBOX"/>
    <property type="match status" value="1"/>
</dbReference>
<accession>A0A8J2N1U4</accession>
<evidence type="ECO:0000256" key="2">
    <source>
        <dbReference type="ARBA" id="ARBA00022803"/>
    </source>
</evidence>
<dbReference type="CDD" id="cd09917">
    <property type="entry name" value="F-box_SF"/>
    <property type="match status" value="1"/>
</dbReference>
<dbReference type="SUPFAM" id="SSF52047">
    <property type="entry name" value="RNI-like"/>
    <property type="match status" value="1"/>
</dbReference>
<dbReference type="SUPFAM" id="SSF81383">
    <property type="entry name" value="F-box domain"/>
    <property type="match status" value="1"/>
</dbReference>
<evidence type="ECO:0000259" key="4">
    <source>
        <dbReference type="PROSITE" id="PS50181"/>
    </source>
</evidence>
<dbReference type="Pfam" id="PF12937">
    <property type="entry name" value="F-box-like"/>
    <property type="match status" value="1"/>
</dbReference>
<gene>
    <name evidence="5" type="ORF">ALTATR162_LOCUS7493</name>
</gene>
<dbReference type="InterPro" id="IPR036047">
    <property type="entry name" value="F-box-like_dom_sf"/>
</dbReference>
<dbReference type="GO" id="GO:0051879">
    <property type="term" value="F:Hsp90 protein binding"/>
    <property type="evidence" value="ECO:0007669"/>
    <property type="project" value="TreeGrafter"/>
</dbReference>
<dbReference type="PANTHER" id="PTHR22904:SF523">
    <property type="entry name" value="STRESS-INDUCED-PHOSPHOPROTEIN 1"/>
    <property type="match status" value="1"/>
</dbReference>
<dbReference type="Gene3D" id="3.80.10.10">
    <property type="entry name" value="Ribonuclease Inhibitor"/>
    <property type="match status" value="2"/>
</dbReference>
<protein>
    <recommendedName>
        <fullName evidence="4">F-box domain-containing protein</fullName>
    </recommendedName>
</protein>
<reference evidence="5" key="1">
    <citation type="submission" date="2021-05" db="EMBL/GenBank/DDBJ databases">
        <authorList>
            <person name="Stam R."/>
        </authorList>
    </citation>
    <scope>NUCLEOTIDE SEQUENCE</scope>
    <source>
        <strain evidence="5">CS162</strain>
    </source>
</reference>
<feature type="domain" description="F-box" evidence="4">
    <location>
        <begin position="127"/>
        <end position="174"/>
    </location>
</feature>
<dbReference type="InterPro" id="IPR011990">
    <property type="entry name" value="TPR-like_helical_dom_sf"/>
</dbReference>
<evidence type="ECO:0000256" key="1">
    <source>
        <dbReference type="ARBA" id="ARBA00022737"/>
    </source>
</evidence>
<dbReference type="PROSITE" id="PS50005">
    <property type="entry name" value="TPR"/>
    <property type="match status" value="1"/>
</dbReference>
<evidence type="ECO:0000313" key="5">
    <source>
        <dbReference type="EMBL" id="CAG5172584.1"/>
    </source>
</evidence>
<dbReference type="SMART" id="SM00028">
    <property type="entry name" value="TPR"/>
    <property type="match status" value="2"/>
</dbReference>
<feature type="repeat" description="TPR" evidence="3">
    <location>
        <begin position="3"/>
        <end position="36"/>
    </location>
</feature>
<dbReference type="AlphaFoldDB" id="A0A8J2N1U4"/>
<dbReference type="RefSeq" id="XP_043171056.1">
    <property type="nucleotide sequence ID" value="XM_043315121.1"/>
</dbReference>
<dbReference type="Proteomes" id="UP000676310">
    <property type="component" value="Unassembled WGS sequence"/>
</dbReference>
<comment type="caution">
    <text evidence="5">The sequence shown here is derived from an EMBL/GenBank/DDBJ whole genome shotgun (WGS) entry which is preliminary data.</text>
</comment>
<dbReference type="InterPro" id="IPR019734">
    <property type="entry name" value="TPR_rpt"/>
</dbReference>
<evidence type="ECO:0000256" key="3">
    <source>
        <dbReference type="PROSITE-ProRule" id="PRU00339"/>
    </source>
</evidence>
<sequence length="568" mass="63687">MLPEEYREIGRSYYKLKQYEKALETFSKGIEACPTADLYDHRSATHDKLGNLNAAVKDGREMIRLNKKDVKGYLRTANVLEKMEKPETALGIYKYGMKNVPVSDKNFKLLQQLHDKLTRKLSPASAIDPFTVLPAELAEMVLEYCSFRHMVNCMRVNKGWRDYLSKLPKLWMHLDLSGARRLVPRSFVNTAFKRSEFRMTRVTVHRFEHMDVMKNLAKSAKDLSELELISLPHALPAMLIDIVKSAPKLKKFTIHPEIRQDTAEEILHARPTLEHVSFGALRGKTTATTWAAPFGNLRTLNIHWSSSIIAANFGLTELLSRTPFLESLSLSNIGGLQFQRGWPTEVTQLPPLKSLVLKQVNLQTFPLLPQTLQRLVLENDGGRLNLTDFGALERCCIPELTHLTIFGFEGLATNALGRLLDVCMHNSETQTCLPGKPLESLSLHGLLHEHSSQLLTPMGHDSILGASPRVLTPALESLDIATMPCNDDAIEELLTHKTGLTTIDLSHTNITGASIKMLADKLPTLKSIKANNCTKISGRDAIHYAERKGISVSCLMLEQKGGRRIRYG</sequence>
<keyword evidence="6" id="KW-1185">Reference proteome</keyword>
<organism evidence="5 6">
    <name type="scientific">Alternaria atra</name>
    <dbReference type="NCBI Taxonomy" id="119953"/>
    <lineage>
        <taxon>Eukaryota</taxon>
        <taxon>Fungi</taxon>
        <taxon>Dikarya</taxon>
        <taxon>Ascomycota</taxon>
        <taxon>Pezizomycotina</taxon>
        <taxon>Dothideomycetes</taxon>
        <taxon>Pleosporomycetidae</taxon>
        <taxon>Pleosporales</taxon>
        <taxon>Pleosporineae</taxon>
        <taxon>Pleosporaceae</taxon>
        <taxon>Alternaria</taxon>
        <taxon>Alternaria sect. Ulocladioides</taxon>
    </lineage>
</organism>
<dbReference type="SUPFAM" id="SSF48452">
    <property type="entry name" value="TPR-like"/>
    <property type="match status" value="1"/>
</dbReference>
<dbReference type="OrthoDB" id="629492at2759"/>
<evidence type="ECO:0000313" key="6">
    <source>
        <dbReference type="Proteomes" id="UP000676310"/>
    </source>
</evidence>
<dbReference type="InterPro" id="IPR001810">
    <property type="entry name" value="F-box_dom"/>
</dbReference>
<dbReference type="Gene3D" id="1.25.40.10">
    <property type="entry name" value="Tetratricopeptide repeat domain"/>
    <property type="match status" value="1"/>
</dbReference>
<dbReference type="InterPro" id="IPR032675">
    <property type="entry name" value="LRR_dom_sf"/>
</dbReference>
<name>A0A8J2N1U4_9PLEO</name>
<dbReference type="InterPro" id="IPR013105">
    <property type="entry name" value="TPR_2"/>
</dbReference>
<dbReference type="EMBL" id="CAJRGZ010000022">
    <property type="protein sequence ID" value="CAG5172584.1"/>
    <property type="molecule type" value="Genomic_DNA"/>
</dbReference>